<evidence type="ECO:0000256" key="11">
    <source>
        <dbReference type="RuleBase" id="RU362091"/>
    </source>
</evidence>
<feature type="transmembrane region" description="Helical" evidence="12">
    <location>
        <begin position="234"/>
        <end position="253"/>
    </location>
</feature>
<keyword evidence="5 12" id="KW-0812">Transmembrane</keyword>
<keyword evidence="8" id="KW-0406">Ion transport</keyword>
<keyword evidence="6 12" id="KW-1133">Transmembrane helix</keyword>
<dbReference type="InterPro" id="IPR051163">
    <property type="entry name" value="Sodium:Solute_Symporter_SSF"/>
</dbReference>
<keyword evidence="4" id="KW-1003">Cell membrane</keyword>
<name>A0A8D8Y6D4_9HEMI</name>
<dbReference type="GO" id="GO:0005886">
    <property type="term" value="C:plasma membrane"/>
    <property type="evidence" value="ECO:0007669"/>
    <property type="project" value="UniProtKB-SubCell"/>
</dbReference>
<feature type="transmembrane region" description="Helical" evidence="12">
    <location>
        <begin position="183"/>
        <end position="203"/>
    </location>
</feature>
<dbReference type="GO" id="GO:0006814">
    <property type="term" value="P:sodium ion transport"/>
    <property type="evidence" value="ECO:0007669"/>
    <property type="project" value="UniProtKB-KW"/>
</dbReference>
<evidence type="ECO:0000256" key="10">
    <source>
        <dbReference type="ARBA" id="ARBA00023201"/>
    </source>
</evidence>
<dbReference type="PANTHER" id="PTHR42985">
    <property type="entry name" value="SODIUM-COUPLED MONOCARBOXYLATE TRANSPORTER"/>
    <property type="match status" value="1"/>
</dbReference>
<keyword evidence="10" id="KW-0739">Sodium transport</keyword>
<evidence type="ECO:0000256" key="9">
    <source>
        <dbReference type="ARBA" id="ARBA00023136"/>
    </source>
</evidence>
<feature type="transmembrane region" description="Helical" evidence="12">
    <location>
        <begin position="379"/>
        <end position="399"/>
    </location>
</feature>
<feature type="transmembrane region" description="Helical" evidence="12">
    <location>
        <begin position="85"/>
        <end position="112"/>
    </location>
</feature>
<dbReference type="NCBIfam" id="TIGR00813">
    <property type="entry name" value="sss"/>
    <property type="match status" value="1"/>
</dbReference>
<dbReference type="InterPro" id="IPR038377">
    <property type="entry name" value="Na/Glc_symporter_sf"/>
</dbReference>
<evidence type="ECO:0000256" key="1">
    <source>
        <dbReference type="ARBA" id="ARBA00004651"/>
    </source>
</evidence>
<dbReference type="Pfam" id="PF00474">
    <property type="entry name" value="SSF"/>
    <property type="match status" value="1"/>
</dbReference>
<dbReference type="InterPro" id="IPR001734">
    <property type="entry name" value="Na/solute_symporter"/>
</dbReference>
<evidence type="ECO:0000256" key="4">
    <source>
        <dbReference type="ARBA" id="ARBA00022475"/>
    </source>
</evidence>
<protein>
    <submittedName>
        <fullName evidence="13">Sodium/iodide cotransporter</fullName>
    </submittedName>
</protein>
<comment type="similarity">
    <text evidence="2 11">Belongs to the sodium:solute symporter (SSF) (TC 2.A.21) family.</text>
</comment>
<sequence>MGSLWIDYGVFGLLLLASISVSIWSKLSGPKEKTKADYVFAQNNVSMGAMILSIARGFLGVRVFLGYPSELYYRGSEMWETLYGMVLAFPIVLYFFVPVYFNLGVTSVYQYLDMRFKSRFVRRLASGTYLFRSLLNLGVTVFTPCVALKTVLGSPYSLSIIAITSISIVFTVLGGLRSAITADVVQCVVMLACSCIMIMQGLYEAEGPANVYRVNRRRHRLDFFNWDLDPTERVTTISALLGQLFMSVSLYGCQQNFVQRYCSMGSFKRVAQTLWANVPVMAILFSLNWVVGMVIFALYADCDPKKIGYISDNDEILPFYVEDKFYFLPGFLGLIMASLFNGALSLLVSNLNSMASVLWEDFVSQIPAMKSLPDSSQLVVIKICGVVCGIIVMGMAFVVAHLSGVIEASQLMTSATTGPLLGVFILAMFFPSANWKGAVAGMIVSHVVILWITIGGLLVEKPPIDYLPTSTDGCTNTTFGPHISPYHQSALLALFNDSGNLIDDFEEGPEIRPWNNNFNFNDESVMNYIYRISYMYYAMMGTLLTVVVGLLVSCFASCTSDEEFEYNEKLLHPLALKLSSLCGGRNKRCYSTEATPNPMHSINTISEHGINGYREKPPV</sequence>
<dbReference type="EMBL" id="HBUF01363788">
    <property type="protein sequence ID" value="CAG6722428.1"/>
    <property type="molecule type" value="Transcribed_RNA"/>
</dbReference>
<evidence type="ECO:0000256" key="2">
    <source>
        <dbReference type="ARBA" id="ARBA00006434"/>
    </source>
</evidence>
<evidence type="ECO:0000256" key="5">
    <source>
        <dbReference type="ARBA" id="ARBA00022692"/>
    </source>
</evidence>
<evidence type="ECO:0000256" key="12">
    <source>
        <dbReference type="SAM" id="Phobius"/>
    </source>
</evidence>
<comment type="subcellular location">
    <subcellularLocation>
        <location evidence="1">Cell membrane</location>
        <topology evidence="1">Multi-pass membrane protein</topology>
    </subcellularLocation>
</comment>
<evidence type="ECO:0000256" key="7">
    <source>
        <dbReference type="ARBA" id="ARBA00023053"/>
    </source>
</evidence>
<feature type="transmembrane region" description="Helical" evidence="12">
    <location>
        <begin position="411"/>
        <end position="430"/>
    </location>
</feature>
<dbReference type="PANTHER" id="PTHR42985:SF2">
    <property type="entry name" value="SODIUM-DEPENDENT MULTIVITAMIN TRANSPORTER"/>
    <property type="match status" value="1"/>
</dbReference>
<dbReference type="AlphaFoldDB" id="A0A8D8Y6D4"/>
<dbReference type="GO" id="GO:0015293">
    <property type="term" value="F:symporter activity"/>
    <property type="evidence" value="ECO:0007669"/>
    <property type="project" value="TreeGrafter"/>
</dbReference>
<evidence type="ECO:0000256" key="8">
    <source>
        <dbReference type="ARBA" id="ARBA00023065"/>
    </source>
</evidence>
<keyword evidence="9 12" id="KW-0472">Membrane</keyword>
<feature type="transmembrane region" description="Helical" evidence="12">
    <location>
        <begin position="534"/>
        <end position="556"/>
    </location>
</feature>
<evidence type="ECO:0000313" key="13">
    <source>
        <dbReference type="EMBL" id="CAG6722428.1"/>
    </source>
</evidence>
<evidence type="ECO:0000256" key="6">
    <source>
        <dbReference type="ARBA" id="ARBA00022989"/>
    </source>
</evidence>
<evidence type="ECO:0000256" key="3">
    <source>
        <dbReference type="ARBA" id="ARBA00022448"/>
    </source>
</evidence>
<feature type="transmembrane region" description="Helical" evidence="12">
    <location>
        <begin position="274"/>
        <end position="299"/>
    </location>
</feature>
<proteinExistence type="inferred from homology"/>
<feature type="transmembrane region" description="Helical" evidence="12">
    <location>
        <begin position="158"/>
        <end position="176"/>
    </location>
</feature>
<keyword evidence="3" id="KW-0813">Transport</keyword>
<accession>A0A8D8Y6D4</accession>
<organism evidence="13">
    <name type="scientific">Cacopsylla melanoneura</name>
    <dbReference type="NCBI Taxonomy" id="428564"/>
    <lineage>
        <taxon>Eukaryota</taxon>
        <taxon>Metazoa</taxon>
        <taxon>Ecdysozoa</taxon>
        <taxon>Arthropoda</taxon>
        <taxon>Hexapoda</taxon>
        <taxon>Insecta</taxon>
        <taxon>Pterygota</taxon>
        <taxon>Neoptera</taxon>
        <taxon>Paraneoptera</taxon>
        <taxon>Hemiptera</taxon>
        <taxon>Sternorrhyncha</taxon>
        <taxon>Psylloidea</taxon>
        <taxon>Psyllidae</taxon>
        <taxon>Psyllinae</taxon>
        <taxon>Cacopsylla</taxon>
    </lineage>
</organism>
<feature type="transmembrane region" description="Helical" evidence="12">
    <location>
        <begin position="437"/>
        <end position="459"/>
    </location>
</feature>
<dbReference type="Gene3D" id="1.20.1730.10">
    <property type="entry name" value="Sodium/glucose cotransporter"/>
    <property type="match status" value="1"/>
</dbReference>
<keyword evidence="7" id="KW-0915">Sodium</keyword>
<feature type="transmembrane region" description="Helical" evidence="12">
    <location>
        <begin position="133"/>
        <end position="152"/>
    </location>
</feature>
<feature type="transmembrane region" description="Helical" evidence="12">
    <location>
        <begin position="325"/>
        <end position="348"/>
    </location>
</feature>
<feature type="transmembrane region" description="Helical" evidence="12">
    <location>
        <begin position="6"/>
        <end position="24"/>
    </location>
</feature>
<reference evidence="13" key="1">
    <citation type="submission" date="2021-05" db="EMBL/GenBank/DDBJ databases">
        <authorList>
            <person name="Alioto T."/>
            <person name="Alioto T."/>
            <person name="Gomez Garrido J."/>
        </authorList>
    </citation>
    <scope>NUCLEOTIDE SEQUENCE</scope>
</reference>
<feature type="transmembrane region" description="Helical" evidence="12">
    <location>
        <begin position="45"/>
        <end position="65"/>
    </location>
</feature>
<dbReference type="EMBL" id="HBUF01181354">
    <property type="protein sequence ID" value="CAG6655424.1"/>
    <property type="molecule type" value="Transcribed_RNA"/>
</dbReference>
<dbReference type="PROSITE" id="PS50283">
    <property type="entry name" value="NA_SOLUT_SYMP_3"/>
    <property type="match status" value="1"/>
</dbReference>